<dbReference type="Pfam" id="PF00528">
    <property type="entry name" value="BPD_transp_1"/>
    <property type="match status" value="1"/>
</dbReference>
<dbReference type="InterPro" id="IPR000515">
    <property type="entry name" value="MetI-like"/>
</dbReference>
<evidence type="ECO:0000256" key="1">
    <source>
        <dbReference type="ARBA" id="ARBA00004651"/>
    </source>
</evidence>
<evidence type="ECO:0000256" key="4">
    <source>
        <dbReference type="ARBA" id="ARBA00022692"/>
    </source>
</evidence>
<feature type="transmembrane region" description="Helical" evidence="7">
    <location>
        <begin position="29"/>
        <end position="51"/>
    </location>
</feature>
<feature type="transmembrane region" description="Helical" evidence="7">
    <location>
        <begin position="94"/>
        <end position="114"/>
    </location>
</feature>
<reference evidence="10" key="1">
    <citation type="journal article" date="2021" name="PeerJ">
        <title>Extensive microbial diversity within the chicken gut microbiome revealed by metagenomics and culture.</title>
        <authorList>
            <person name="Gilroy R."/>
            <person name="Ravi A."/>
            <person name="Getino M."/>
            <person name="Pursley I."/>
            <person name="Horton D.L."/>
            <person name="Alikhan N.F."/>
            <person name="Baker D."/>
            <person name="Gharbi K."/>
            <person name="Hall N."/>
            <person name="Watson M."/>
            <person name="Adriaenssens E.M."/>
            <person name="Foster-Nyarko E."/>
            <person name="Jarju S."/>
            <person name="Secka A."/>
            <person name="Antonio M."/>
            <person name="Oren A."/>
            <person name="Chaudhuri R.R."/>
            <person name="La Ragione R."/>
            <person name="Hildebrand F."/>
            <person name="Pallen M.J."/>
        </authorList>
    </citation>
    <scope>NUCLEOTIDE SEQUENCE</scope>
    <source>
        <strain evidence="10">ChiHjej13B12-24818</strain>
    </source>
</reference>
<keyword evidence="6 7" id="KW-0472">Membrane</keyword>
<feature type="region of interest" description="Disordered" evidence="8">
    <location>
        <begin position="1"/>
        <end position="22"/>
    </location>
</feature>
<dbReference type="AlphaFoldDB" id="A0A9D2RNW5"/>
<evidence type="ECO:0000259" key="9">
    <source>
        <dbReference type="PROSITE" id="PS50928"/>
    </source>
</evidence>
<feature type="transmembrane region" description="Helical" evidence="7">
    <location>
        <begin position="279"/>
        <end position="305"/>
    </location>
</feature>
<dbReference type="Gene3D" id="1.10.3720.10">
    <property type="entry name" value="MetI-like"/>
    <property type="match status" value="1"/>
</dbReference>
<evidence type="ECO:0000256" key="5">
    <source>
        <dbReference type="ARBA" id="ARBA00022989"/>
    </source>
</evidence>
<gene>
    <name evidence="10" type="ORF">H9786_02445</name>
</gene>
<feature type="domain" description="ABC transmembrane type-1" evidence="9">
    <location>
        <begin position="88"/>
        <end position="301"/>
    </location>
</feature>
<dbReference type="GO" id="GO:0055085">
    <property type="term" value="P:transmembrane transport"/>
    <property type="evidence" value="ECO:0007669"/>
    <property type="project" value="InterPro"/>
</dbReference>
<evidence type="ECO:0000256" key="6">
    <source>
        <dbReference type="ARBA" id="ARBA00023136"/>
    </source>
</evidence>
<evidence type="ECO:0000256" key="7">
    <source>
        <dbReference type="RuleBase" id="RU363032"/>
    </source>
</evidence>
<keyword evidence="5 7" id="KW-1133">Transmembrane helix</keyword>
<comment type="similarity">
    <text evidence="7">Belongs to the binding-protein-dependent transport system permease family.</text>
</comment>
<dbReference type="InterPro" id="IPR051393">
    <property type="entry name" value="ABC_transporter_permease"/>
</dbReference>
<evidence type="ECO:0000313" key="10">
    <source>
        <dbReference type="EMBL" id="HJB09382.1"/>
    </source>
</evidence>
<dbReference type="GO" id="GO:0005886">
    <property type="term" value="C:plasma membrane"/>
    <property type="evidence" value="ECO:0007669"/>
    <property type="project" value="UniProtKB-SubCell"/>
</dbReference>
<dbReference type="EMBL" id="DWZH01000018">
    <property type="protein sequence ID" value="HJB09382.1"/>
    <property type="molecule type" value="Genomic_DNA"/>
</dbReference>
<protein>
    <submittedName>
        <fullName evidence="10">Sugar ABC transporter permease</fullName>
    </submittedName>
</protein>
<accession>A0A9D2RNW5</accession>
<reference evidence="10" key="2">
    <citation type="submission" date="2021-04" db="EMBL/GenBank/DDBJ databases">
        <authorList>
            <person name="Gilroy R."/>
        </authorList>
    </citation>
    <scope>NUCLEOTIDE SEQUENCE</scope>
    <source>
        <strain evidence="10">ChiHjej13B12-24818</strain>
    </source>
</reference>
<name>A0A9D2RNW5_9MICO</name>
<feature type="transmembrane region" description="Helical" evidence="7">
    <location>
        <begin position="174"/>
        <end position="200"/>
    </location>
</feature>
<dbReference type="Proteomes" id="UP000823823">
    <property type="component" value="Unassembled WGS sequence"/>
</dbReference>
<dbReference type="CDD" id="cd06261">
    <property type="entry name" value="TM_PBP2"/>
    <property type="match status" value="1"/>
</dbReference>
<feature type="compositionally biased region" description="Low complexity" evidence="8">
    <location>
        <begin position="1"/>
        <end position="13"/>
    </location>
</feature>
<organism evidence="10 11">
    <name type="scientific">Candidatus Brachybacterium merdavium</name>
    <dbReference type="NCBI Taxonomy" id="2838513"/>
    <lineage>
        <taxon>Bacteria</taxon>
        <taxon>Bacillati</taxon>
        <taxon>Actinomycetota</taxon>
        <taxon>Actinomycetes</taxon>
        <taxon>Micrococcales</taxon>
        <taxon>Dermabacteraceae</taxon>
        <taxon>Brachybacterium</taxon>
    </lineage>
</organism>
<dbReference type="InterPro" id="IPR035906">
    <property type="entry name" value="MetI-like_sf"/>
</dbReference>
<keyword evidence="2 7" id="KW-0813">Transport</keyword>
<evidence type="ECO:0000256" key="3">
    <source>
        <dbReference type="ARBA" id="ARBA00022475"/>
    </source>
</evidence>
<dbReference type="SUPFAM" id="SSF161098">
    <property type="entry name" value="MetI-like"/>
    <property type="match status" value="1"/>
</dbReference>
<dbReference type="PANTHER" id="PTHR30193">
    <property type="entry name" value="ABC TRANSPORTER PERMEASE PROTEIN"/>
    <property type="match status" value="1"/>
</dbReference>
<comment type="subcellular location">
    <subcellularLocation>
        <location evidence="1 7">Cell membrane</location>
        <topology evidence="1 7">Multi-pass membrane protein</topology>
    </subcellularLocation>
</comment>
<evidence type="ECO:0000313" key="11">
    <source>
        <dbReference type="Proteomes" id="UP000823823"/>
    </source>
</evidence>
<comment type="caution">
    <text evidence="10">The sequence shown here is derived from an EMBL/GenBank/DDBJ whole genome shotgun (WGS) entry which is preliminary data.</text>
</comment>
<sequence length="312" mass="34336">MATAAERTPPAAKARARARVHPSRRKDTGMAYIMLAPVLVLLGIFVIWPAIQAVYLSFFDWSFYTDSEFVGWKNFRNVLIDDNFWDAIVRGLQFVLMTVPLSLVLSFLVASLATSVSRKVSTVLKVSIYIPSVISGVIASITFVIIYDYSGGLLNALINIFGAPNQAWLGDPRWALAAIAVPAVWLGLGISTLIMIAAMLDIPESFYEAAELEGANWRQKTMYITIPQMKNVLLFLLVTGFVGSIQQFELPLVMTEGGPNSATELPNLFIFNHFRGDAYVGYSIAAALLLFVVLGTISSIIFRIVNSEKLVD</sequence>
<dbReference type="PROSITE" id="PS50928">
    <property type="entry name" value="ABC_TM1"/>
    <property type="match status" value="1"/>
</dbReference>
<feature type="transmembrane region" description="Helical" evidence="7">
    <location>
        <begin position="126"/>
        <end position="147"/>
    </location>
</feature>
<evidence type="ECO:0000256" key="8">
    <source>
        <dbReference type="SAM" id="MobiDB-lite"/>
    </source>
</evidence>
<proteinExistence type="inferred from homology"/>
<keyword evidence="3" id="KW-1003">Cell membrane</keyword>
<feature type="transmembrane region" description="Helical" evidence="7">
    <location>
        <begin position="232"/>
        <end position="248"/>
    </location>
</feature>
<evidence type="ECO:0000256" key="2">
    <source>
        <dbReference type="ARBA" id="ARBA00022448"/>
    </source>
</evidence>
<keyword evidence="4 7" id="KW-0812">Transmembrane</keyword>
<dbReference type="PANTHER" id="PTHR30193:SF37">
    <property type="entry name" value="INNER MEMBRANE ABC TRANSPORTER PERMEASE PROTEIN YCJO"/>
    <property type="match status" value="1"/>
</dbReference>